<evidence type="ECO:0000313" key="3">
    <source>
        <dbReference type="Proteomes" id="UP000450161"/>
    </source>
</evidence>
<accession>A0A6I2U2R0</accession>
<reference evidence="2 3" key="1">
    <citation type="submission" date="2019-08" db="EMBL/GenBank/DDBJ databases">
        <title>In-depth cultivation of the pig gut microbiome towards novel bacterial diversity and tailored functional studies.</title>
        <authorList>
            <person name="Wylensek D."/>
            <person name="Hitch T.C.A."/>
            <person name="Clavel T."/>
        </authorList>
    </citation>
    <scope>NUCLEOTIDE SEQUENCE [LARGE SCALE GENOMIC DNA]</scope>
    <source>
        <strain evidence="2 3">LKV-178-WT-2C</strain>
    </source>
</reference>
<dbReference type="EMBL" id="JAPDVG010000001">
    <property type="protein sequence ID" value="MCW4132829.1"/>
    <property type="molecule type" value="Genomic_DNA"/>
</dbReference>
<proteinExistence type="predicted"/>
<sequence length="182" mass="20785">MGNEVDLQRPFADVYKALDLKTQRKAMRSAMRKEGNRVKKVAVSTLHSKAIGPGTKRSLDKGIYVRTYPNRFGLGFMVTVKPFGKKGIHENRRSLEKPVLMWAEDGTRLRHVGKRTSSFFSKSRWSGNRVRQYRRDGHQTGKMPGYRFLAETEEKTAGSVENNLFDSFQSNIEKAAKKQGLM</sequence>
<evidence type="ECO:0000313" key="1">
    <source>
        <dbReference type="EMBL" id="MCW4132829.1"/>
    </source>
</evidence>
<dbReference type="AlphaFoldDB" id="A0A6I2U2R0"/>
<dbReference type="RefSeq" id="WP_154481184.1">
    <property type="nucleotide sequence ID" value="NZ_JAPDVF010000002.1"/>
</dbReference>
<organism evidence="2 3">
    <name type="scientific">Segatella copri</name>
    <dbReference type="NCBI Taxonomy" id="165179"/>
    <lineage>
        <taxon>Bacteria</taxon>
        <taxon>Pseudomonadati</taxon>
        <taxon>Bacteroidota</taxon>
        <taxon>Bacteroidia</taxon>
        <taxon>Bacteroidales</taxon>
        <taxon>Prevotellaceae</taxon>
        <taxon>Segatella</taxon>
    </lineage>
</organism>
<comment type="caution">
    <text evidence="2">The sequence shown here is derived from an EMBL/GenBank/DDBJ whole genome shotgun (WGS) entry which is preliminary data.</text>
</comment>
<protein>
    <recommendedName>
        <fullName evidence="4">HK97 gp10 family phage protein</fullName>
    </recommendedName>
</protein>
<dbReference type="Proteomes" id="UP001209417">
    <property type="component" value="Unassembled WGS sequence"/>
</dbReference>
<name>A0A6I2U2R0_9BACT</name>
<dbReference type="Proteomes" id="UP000450161">
    <property type="component" value="Unassembled WGS sequence"/>
</dbReference>
<gene>
    <name evidence="2" type="ORF">FYJ72_08740</name>
    <name evidence="1" type="ORF">ONT19_14850</name>
</gene>
<evidence type="ECO:0008006" key="4">
    <source>
        <dbReference type="Google" id="ProtNLM"/>
    </source>
</evidence>
<reference evidence="1" key="2">
    <citation type="submission" date="2022-11" db="EMBL/GenBank/DDBJ databases">
        <title>Genomic repertoires linked with pathogenic potency of arthritogenic Prevotella copri isolated from the gut of rheumatoid arthritis patients.</title>
        <authorList>
            <person name="Nii T."/>
            <person name="Maeda Y."/>
            <person name="Motooka D."/>
            <person name="Naito M."/>
            <person name="Matsumoto Y."/>
            <person name="Ogawa T."/>
            <person name="Oguro-Igashira E."/>
            <person name="Kishikawa T."/>
            <person name="Yamashita M."/>
            <person name="Koizumi S."/>
            <person name="Kurakawa T."/>
            <person name="Okumura R."/>
            <person name="Kayama H."/>
            <person name="Murakami M."/>
            <person name="Sakaguchi T."/>
            <person name="Das B."/>
            <person name="Nakamura S."/>
            <person name="Okada Y."/>
            <person name="Kumanogoh A."/>
            <person name="Takeda K."/>
        </authorList>
    </citation>
    <scope>NUCLEOTIDE SEQUENCE</scope>
    <source>
        <strain evidence="1">H019-1</strain>
    </source>
</reference>
<dbReference type="EMBL" id="VUNF01000015">
    <property type="protein sequence ID" value="MST77764.1"/>
    <property type="molecule type" value="Genomic_DNA"/>
</dbReference>
<evidence type="ECO:0000313" key="2">
    <source>
        <dbReference type="EMBL" id="MST77764.1"/>
    </source>
</evidence>